<feature type="signal peptide" evidence="1">
    <location>
        <begin position="1"/>
        <end position="23"/>
    </location>
</feature>
<proteinExistence type="predicted"/>
<dbReference type="OrthoDB" id="9781031at2"/>
<dbReference type="InterPro" id="IPR028994">
    <property type="entry name" value="Integrin_alpha_N"/>
</dbReference>
<dbReference type="EMBL" id="CP014323">
    <property type="protein sequence ID" value="AMJ99778.1"/>
    <property type="molecule type" value="Genomic_DNA"/>
</dbReference>
<evidence type="ECO:0000256" key="1">
    <source>
        <dbReference type="SAM" id="SignalP"/>
    </source>
</evidence>
<sequence>MKFRGFLRLSFFLSLFIANNALASKFDINTFEVINSNVSDKEPVGIYGAYGPSDEHRVVVLDQAKNGSQLVFTFPNTITKKDVFFISDKNGDGVNDVAFFGKNKVNERYQLFVKNGLNPNELVGKWNWPVKWQDAQVIDAGDLDGDGVRDVGLFAINTNNLVPQVSLMSGASPLEELGVYSFPKGRVNKQVKIFDDSDADHIDEFGVFSLTRKNKPVLFIRSGGQPSVKIEQYNWPANWTEQQVVKLPDLTGDNVSEIGLFGRRVDDERWQLHVKNGTTKKGVVGIYSWPASFENVSFHIVDDMTADGSPDFAVFGFNKANAKWQLQIKNSVDRSLVNNITWSGDFSDVELLKISDIDNNGVSDFALAGKRESIDTTQVQIKDGINSNLIQSHNVVDMVLPTFKVLTINNKKTLSVVGLVDDKPHYRRLSGNGEFHTISSSTATFVDKYKKGVEVFDYSASSHITIGEGDYAINLKFSGRGADSVYFYNDQNNGVDISHGALQIKDISDATKFTFRGRTVTPEINSNRSVVVTKNFADYYAVVQVLDVRNDGYDGNIDSVVFEWAIRTDGGTDFTSFEGKKGPSLVSCKEPSFFDSGGCQLVDGPYSIRSSSSIQQFPRPNNFVLGQFTLISHGLDISVSDLVAEDLNRRVSPSFSGLFDGEVISKNHSRSFTLNIPPTSYLQARPYFRLGVTSEGSEQVMLEYSGSFTSN</sequence>
<reference evidence="2 3" key="1">
    <citation type="submission" date="2015-12" db="EMBL/GenBank/DDBJ databases">
        <authorList>
            <person name="Shamseldin A."/>
            <person name="Moawad H."/>
            <person name="Abd El-Rahim W.M."/>
            <person name="Sadowsky M.J."/>
        </authorList>
    </citation>
    <scope>NUCLEOTIDE SEQUENCE [LARGE SCALE GENOMIC DNA]</scope>
    <source>
        <strain evidence="2 3">D7</strain>
    </source>
</reference>
<name>A0A126Q5R1_ALTMA</name>
<dbReference type="AlphaFoldDB" id="A0A126Q5R1"/>
<organism evidence="2 3">
    <name type="scientific">Alteromonas macleodii</name>
    <name type="common">Pseudoalteromonas macleodii</name>
    <dbReference type="NCBI Taxonomy" id="28108"/>
    <lineage>
        <taxon>Bacteria</taxon>
        <taxon>Pseudomonadati</taxon>
        <taxon>Pseudomonadota</taxon>
        <taxon>Gammaproteobacteria</taxon>
        <taxon>Alteromonadales</taxon>
        <taxon>Alteromonadaceae</taxon>
        <taxon>Alteromonas/Salinimonas group</taxon>
        <taxon>Alteromonas</taxon>
    </lineage>
</organism>
<feature type="chain" id="PRO_5007272671" description="VCBS repeat-containing protein" evidence="1">
    <location>
        <begin position="24"/>
        <end position="711"/>
    </location>
</feature>
<gene>
    <name evidence="2" type="ORF">AVL55_17420</name>
</gene>
<evidence type="ECO:0000313" key="3">
    <source>
        <dbReference type="Proteomes" id="UP000063991"/>
    </source>
</evidence>
<dbReference type="SUPFAM" id="SSF69318">
    <property type="entry name" value="Integrin alpha N-terminal domain"/>
    <property type="match status" value="1"/>
</dbReference>
<accession>A0A126Q5R1</accession>
<dbReference type="Proteomes" id="UP000063991">
    <property type="component" value="Chromosome"/>
</dbReference>
<evidence type="ECO:0008006" key="4">
    <source>
        <dbReference type="Google" id="ProtNLM"/>
    </source>
</evidence>
<keyword evidence="1" id="KW-0732">Signal</keyword>
<evidence type="ECO:0000313" key="2">
    <source>
        <dbReference type="EMBL" id="AMJ99778.1"/>
    </source>
</evidence>
<dbReference type="RefSeq" id="WP_061095962.1">
    <property type="nucleotide sequence ID" value="NZ_CP014323.1"/>
</dbReference>
<protein>
    <recommendedName>
        <fullName evidence="4">VCBS repeat-containing protein</fullName>
    </recommendedName>
</protein>